<keyword evidence="3" id="KW-0489">Methyltransferase</keyword>
<evidence type="ECO:0000256" key="5">
    <source>
        <dbReference type="ARBA" id="ARBA00022692"/>
    </source>
</evidence>
<keyword evidence="6" id="KW-0256">Endoplasmic reticulum</keyword>
<dbReference type="GO" id="GO:0012505">
    <property type="term" value="C:endomembrane system"/>
    <property type="evidence" value="ECO:0007669"/>
    <property type="project" value="UniProtKB-SubCell"/>
</dbReference>
<evidence type="ECO:0000313" key="14">
    <source>
        <dbReference type="Proteomes" id="UP000799118"/>
    </source>
</evidence>
<keyword evidence="7 12" id="KW-1133">Transmembrane helix</keyword>
<dbReference type="AlphaFoldDB" id="A0A6A4I9V5"/>
<evidence type="ECO:0000256" key="1">
    <source>
        <dbReference type="ARBA" id="ARBA00004127"/>
    </source>
</evidence>
<evidence type="ECO:0000256" key="8">
    <source>
        <dbReference type="ARBA" id="ARBA00023098"/>
    </source>
</evidence>
<feature type="transmembrane region" description="Helical" evidence="12">
    <location>
        <begin position="172"/>
        <end position="192"/>
    </location>
</feature>
<evidence type="ECO:0000256" key="2">
    <source>
        <dbReference type="ARBA" id="ARBA00022516"/>
    </source>
</evidence>
<evidence type="ECO:0000256" key="6">
    <source>
        <dbReference type="ARBA" id="ARBA00022824"/>
    </source>
</evidence>
<keyword evidence="3" id="KW-0808">Transferase</keyword>
<feature type="transmembrane region" description="Helical" evidence="12">
    <location>
        <begin position="59"/>
        <end position="81"/>
    </location>
</feature>
<accession>A0A6A4I9V5</accession>
<evidence type="ECO:0008006" key="15">
    <source>
        <dbReference type="Google" id="ProtNLM"/>
    </source>
</evidence>
<dbReference type="GO" id="GO:0008168">
    <property type="term" value="F:methyltransferase activity"/>
    <property type="evidence" value="ECO:0007669"/>
    <property type="project" value="UniProtKB-KW"/>
</dbReference>
<dbReference type="InterPro" id="IPR007318">
    <property type="entry name" value="Phopholipid_MeTrfase"/>
</dbReference>
<organism evidence="13 14">
    <name type="scientific">Gymnopus androsaceus JB14</name>
    <dbReference type="NCBI Taxonomy" id="1447944"/>
    <lineage>
        <taxon>Eukaryota</taxon>
        <taxon>Fungi</taxon>
        <taxon>Dikarya</taxon>
        <taxon>Basidiomycota</taxon>
        <taxon>Agaricomycotina</taxon>
        <taxon>Agaricomycetes</taxon>
        <taxon>Agaricomycetidae</taxon>
        <taxon>Agaricales</taxon>
        <taxon>Marasmiineae</taxon>
        <taxon>Omphalotaceae</taxon>
        <taxon>Gymnopus</taxon>
    </lineage>
</organism>
<keyword evidence="11" id="KW-1208">Phospholipid metabolism</keyword>
<evidence type="ECO:0000256" key="10">
    <source>
        <dbReference type="ARBA" id="ARBA00023209"/>
    </source>
</evidence>
<evidence type="ECO:0000256" key="7">
    <source>
        <dbReference type="ARBA" id="ARBA00022989"/>
    </source>
</evidence>
<protein>
    <recommendedName>
        <fullName evidence="15">Protein-S-isoprenylcysteine O-methyltransferase</fullName>
    </recommendedName>
</protein>
<keyword evidence="4" id="KW-0949">S-adenosyl-L-methionine</keyword>
<keyword evidence="2" id="KW-0444">Lipid biosynthesis</keyword>
<dbReference type="Gene3D" id="1.20.120.1630">
    <property type="match status" value="1"/>
</dbReference>
<evidence type="ECO:0000313" key="13">
    <source>
        <dbReference type="EMBL" id="KAE9405857.1"/>
    </source>
</evidence>
<evidence type="ECO:0000256" key="11">
    <source>
        <dbReference type="ARBA" id="ARBA00023264"/>
    </source>
</evidence>
<evidence type="ECO:0000256" key="9">
    <source>
        <dbReference type="ARBA" id="ARBA00023136"/>
    </source>
</evidence>
<dbReference type="UniPathway" id="UPA00753"/>
<dbReference type="OrthoDB" id="422086at2759"/>
<reference evidence="13" key="1">
    <citation type="journal article" date="2019" name="Environ. Microbiol.">
        <title>Fungal ecological strategies reflected in gene transcription - a case study of two litter decomposers.</title>
        <authorList>
            <person name="Barbi F."/>
            <person name="Kohler A."/>
            <person name="Barry K."/>
            <person name="Baskaran P."/>
            <person name="Daum C."/>
            <person name="Fauchery L."/>
            <person name="Ihrmark K."/>
            <person name="Kuo A."/>
            <person name="LaButti K."/>
            <person name="Lipzen A."/>
            <person name="Morin E."/>
            <person name="Grigoriev I.V."/>
            <person name="Henrissat B."/>
            <person name="Lindahl B."/>
            <person name="Martin F."/>
        </authorList>
    </citation>
    <scope>NUCLEOTIDE SEQUENCE</scope>
    <source>
        <strain evidence="13">JB14</strain>
    </source>
</reference>
<name>A0A6A4I9V5_9AGAR</name>
<evidence type="ECO:0000256" key="4">
    <source>
        <dbReference type="ARBA" id="ARBA00022691"/>
    </source>
</evidence>
<dbReference type="EMBL" id="ML769406">
    <property type="protein sequence ID" value="KAE9405857.1"/>
    <property type="molecule type" value="Genomic_DNA"/>
</dbReference>
<keyword evidence="9 12" id="KW-0472">Membrane</keyword>
<dbReference type="GO" id="GO:0006656">
    <property type="term" value="P:phosphatidylcholine biosynthetic process"/>
    <property type="evidence" value="ECO:0007669"/>
    <property type="project" value="UniProtKB-UniPathway"/>
</dbReference>
<dbReference type="Proteomes" id="UP000799118">
    <property type="component" value="Unassembled WGS sequence"/>
</dbReference>
<dbReference type="PANTHER" id="PTHR43847">
    <property type="entry name" value="BLL3993 PROTEIN"/>
    <property type="match status" value="1"/>
</dbReference>
<proteinExistence type="predicted"/>
<keyword evidence="10" id="KW-0594">Phospholipid biosynthesis</keyword>
<feature type="transmembrane region" description="Helical" evidence="12">
    <location>
        <begin position="107"/>
        <end position="127"/>
    </location>
</feature>
<keyword evidence="14" id="KW-1185">Reference proteome</keyword>
<evidence type="ECO:0000256" key="12">
    <source>
        <dbReference type="SAM" id="Phobius"/>
    </source>
</evidence>
<dbReference type="PANTHER" id="PTHR43847:SF1">
    <property type="entry name" value="BLL3993 PROTEIN"/>
    <property type="match status" value="1"/>
</dbReference>
<keyword evidence="8" id="KW-0443">Lipid metabolism</keyword>
<sequence length="227" mass="25680">MDYFAGIHISPSQRVETLVAATTVATFLSIVSQQRKWLVKADKEGGKITALPTSLLGRIVTPIHAIATIALPLPYLAAVLSNGMRQPEWYRRTSLDDLFAMDTKAKLWTRVVASLCMLSTIWIHQAIVDVLGKQLHYIGPRENGEVVSTGLYSIVRHPIYSMALFQALFSAIAYWSWSPLVGLVVFVASFGYKILVEEQLMEENPRMGRSYLEYKKNVLYRLIPYIW</sequence>
<dbReference type="Pfam" id="PF04191">
    <property type="entry name" value="PEMT"/>
    <property type="match status" value="1"/>
</dbReference>
<evidence type="ECO:0000256" key="3">
    <source>
        <dbReference type="ARBA" id="ARBA00022603"/>
    </source>
</evidence>
<dbReference type="GO" id="GO:0032259">
    <property type="term" value="P:methylation"/>
    <property type="evidence" value="ECO:0007669"/>
    <property type="project" value="UniProtKB-KW"/>
</dbReference>
<gene>
    <name evidence="13" type="ORF">BT96DRAFT_306804</name>
</gene>
<keyword evidence="5 12" id="KW-0812">Transmembrane</keyword>
<comment type="subcellular location">
    <subcellularLocation>
        <location evidence="1">Endomembrane system</location>
        <topology evidence="1">Multi-pass membrane protein</topology>
    </subcellularLocation>
</comment>
<dbReference type="InterPro" id="IPR052527">
    <property type="entry name" value="Metal_cation-efflux_comp"/>
</dbReference>